<dbReference type="InterPro" id="IPR036390">
    <property type="entry name" value="WH_DNA-bd_sf"/>
</dbReference>
<dbReference type="RefSeq" id="WP_184945739.1">
    <property type="nucleotide sequence ID" value="NZ_JACHJV010000003.1"/>
</dbReference>
<dbReference type="InterPro" id="IPR000835">
    <property type="entry name" value="HTH_MarR-typ"/>
</dbReference>
<dbReference type="GO" id="GO:0006950">
    <property type="term" value="P:response to stress"/>
    <property type="evidence" value="ECO:0007669"/>
    <property type="project" value="TreeGrafter"/>
</dbReference>
<feature type="domain" description="HTH marR-type" evidence="1">
    <location>
        <begin position="19"/>
        <end position="151"/>
    </location>
</feature>
<keyword evidence="2" id="KW-0238">DNA-binding</keyword>
<sequence length="155" mass="17139">MENSSRPPAPLPHPAEDVLDHVGYRLKRAHAALRSAMDQALREHDLTVPQYACLEVLAARPGLSNAELARATFVTRQSMNVLLRGLQEAGLLTRPASVETGRARPTTLTDEGRRRLNAAQGVVYAIEARMIQAIPDERLTELLEDLDRIVRALTD</sequence>
<dbReference type="Gene3D" id="1.10.10.10">
    <property type="entry name" value="Winged helix-like DNA-binding domain superfamily/Winged helix DNA-binding domain"/>
    <property type="match status" value="1"/>
</dbReference>
<dbReference type="EMBL" id="JACHJV010000003">
    <property type="protein sequence ID" value="MBB4928387.1"/>
    <property type="molecule type" value="Genomic_DNA"/>
</dbReference>
<dbReference type="InterPro" id="IPR036388">
    <property type="entry name" value="WH-like_DNA-bd_sf"/>
</dbReference>
<accession>A0A7W7RAF1</accession>
<evidence type="ECO:0000313" key="3">
    <source>
        <dbReference type="Proteomes" id="UP000540506"/>
    </source>
</evidence>
<dbReference type="PROSITE" id="PS50995">
    <property type="entry name" value="HTH_MARR_2"/>
    <property type="match status" value="1"/>
</dbReference>
<dbReference type="PANTHER" id="PTHR33164">
    <property type="entry name" value="TRANSCRIPTIONAL REGULATOR, MARR FAMILY"/>
    <property type="match status" value="1"/>
</dbReference>
<evidence type="ECO:0000259" key="1">
    <source>
        <dbReference type="PROSITE" id="PS50995"/>
    </source>
</evidence>
<reference evidence="2 3" key="1">
    <citation type="submission" date="2020-08" db="EMBL/GenBank/DDBJ databases">
        <title>Sequencing the genomes of 1000 actinobacteria strains.</title>
        <authorList>
            <person name="Klenk H.-P."/>
        </authorList>
    </citation>
    <scope>NUCLEOTIDE SEQUENCE [LARGE SCALE GENOMIC DNA]</scope>
    <source>
        <strain evidence="2 3">DSM 41654</strain>
    </source>
</reference>
<comment type="caution">
    <text evidence="2">The sequence shown here is derived from an EMBL/GenBank/DDBJ whole genome shotgun (WGS) entry which is preliminary data.</text>
</comment>
<organism evidence="2 3">
    <name type="scientific">Kitasatospora kifunensis</name>
    <name type="common">Streptomyces kifunensis</name>
    <dbReference type="NCBI Taxonomy" id="58351"/>
    <lineage>
        <taxon>Bacteria</taxon>
        <taxon>Bacillati</taxon>
        <taxon>Actinomycetota</taxon>
        <taxon>Actinomycetes</taxon>
        <taxon>Kitasatosporales</taxon>
        <taxon>Streptomycetaceae</taxon>
        <taxon>Kitasatospora</taxon>
    </lineage>
</organism>
<protein>
    <submittedName>
        <fullName evidence="2">DNA-binding MarR family transcriptional regulator</fullName>
    </submittedName>
</protein>
<keyword evidence="3" id="KW-1185">Reference proteome</keyword>
<dbReference type="SUPFAM" id="SSF46785">
    <property type="entry name" value="Winged helix' DNA-binding domain"/>
    <property type="match status" value="1"/>
</dbReference>
<dbReference type="GO" id="GO:0003700">
    <property type="term" value="F:DNA-binding transcription factor activity"/>
    <property type="evidence" value="ECO:0007669"/>
    <property type="project" value="InterPro"/>
</dbReference>
<dbReference type="InterPro" id="IPR039422">
    <property type="entry name" value="MarR/SlyA-like"/>
</dbReference>
<dbReference type="GO" id="GO:0003677">
    <property type="term" value="F:DNA binding"/>
    <property type="evidence" value="ECO:0007669"/>
    <property type="project" value="UniProtKB-KW"/>
</dbReference>
<dbReference type="PANTHER" id="PTHR33164:SF43">
    <property type="entry name" value="HTH-TYPE TRANSCRIPTIONAL REPRESSOR YETL"/>
    <property type="match status" value="1"/>
</dbReference>
<dbReference type="AlphaFoldDB" id="A0A7W7RAF1"/>
<proteinExistence type="predicted"/>
<dbReference type="SMART" id="SM00347">
    <property type="entry name" value="HTH_MARR"/>
    <property type="match status" value="1"/>
</dbReference>
<dbReference type="Proteomes" id="UP000540506">
    <property type="component" value="Unassembled WGS sequence"/>
</dbReference>
<name>A0A7W7RAF1_KITKI</name>
<dbReference type="Pfam" id="PF12802">
    <property type="entry name" value="MarR_2"/>
    <property type="match status" value="1"/>
</dbReference>
<gene>
    <name evidence="2" type="ORF">FHR34_007484</name>
</gene>
<evidence type="ECO:0000313" key="2">
    <source>
        <dbReference type="EMBL" id="MBB4928387.1"/>
    </source>
</evidence>